<dbReference type="Pfam" id="PF11687">
    <property type="entry name" value="DUF3284"/>
    <property type="match status" value="1"/>
</dbReference>
<dbReference type="SUPFAM" id="SSF55961">
    <property type="entry name" value="Bet v1-like"/>
    <property type="match status" value="1"/>
</dbReference>
<dbReference type="InterPro" id="IPR021701">
    <property type="entry name" value="DUF3284"/>
</dbReference>
<gene>
    <name evidence="1" type="ORF">NE398_17860</name>
</gene>
<keyword evidence="2" id="KW-1185">Reference proteome</keyword>
<evidence type="ECO:0000313" key="2">
    <source>
        <dbReference type="Proteomes" id="UP001141183"/>
    </source>
</evidence>
<accession>A0A9X4B1J0</accession>
<evidence type="ECO:0000313" key="1">
    <source>
        <dbReference type="EMBL" id="MDC4242004.1"/>
    </source>
</evidence>
<dbReference type="GeneID" id="93045412"/>
<dbReference type="EMBL" id="JAMRYU010000022">
    <property type="protein sequence ID" value="MDC4242004.1"/>
    <property type="molecule type" value="Genomic_DNA"/>
</dbReference>
<comment type="caution">
    <text evidence="1">The sequence shown here is derived from an EMBL/GenBank/DDBJ whole genome shotgun (WGS) entry which is preliminary data.</text>
</comment>
<proteinExistence type="predicted"/>
<dbReference type="RefSeq" id="WP_111931520.1">
    <property type="nucleotide sequence ID" value="NZ_BAAACM010000021.1"/>
</dbReference>
<sequence length="151" mass="17767">MSNYNISINLNYPIERVFKVFIDLNKKEMPKFNDKNPTEVSYKKVIKHVGKQKIEMETSITGYEKNKLYEVTNTISNDKYISKYEFKEIDSNSTEILLSETQEMMGFTSSLTLLFQKFNAKKKLKVKMEGIKEVLEQELERRDGRSNNSKN</sequence>
<dbReference type="AlphaFoldDB" id="A0A9X4B1J0"/>
<dbReference type="Proteomes" id="UP001141183">
    <property type="component" value="Unassembled WGS sequence"/>
</dbReference>
<reference evidence="1" key="1">
    <citation type="submission" date="2022-05" db="EMBL/GenBank/DDBJ databases">
        <title>Draft genome sequence of Clostridium tertium strain CP3 isolated from Peru.</title>
        <authorList>
            <person name="Hurtado R."/>
            <person name="Lima L."/>
            <person name="Sousa T."/>
            <person name="Jaiswal A.K."/>
            <person name="Tiwari S."/>
            <person name="Maturrano L."/>
            <person name="Brenig B."/>
            <person name="Azevedo V."/>
        </authorList>
    </citation>
    <scope>NUCLEOTIDE SEQUENCE</scope>
    <source>
        <strain evidence="1">CP3</strain>
    </source>
</reference>
<name>A0A9X4B1J0_9CLOT</name>
<protein>
    <submittedName>
        <fullName evidence="1">DUF3284 domain-containing protein</fullName>
    </submittedName>
</protein>
<organism evidence="1 2">
    <name type="scientific">Clostridium tertium</name>
    <dbReference type="NCBI Taxonomy" id="1559"/>
    <lineage>
        <taxon>Bacteria</taxon>
        <taxon>Bacillati</taxon>
        <taxon>Bacillota</taxon>
        <taxon>Clostridia</taxon>
        <taxon>Eubacteriales</taxon>
        <taxon>Clostridiaceae</taxon>
        <taxon>Clostridium</taxon>
    </lineage>
</organism>